<proteinExistence type="predicted"/>
<dbReference type="KEGG" id="csci:HDCHBGLK_03554"/>
<organism evidence="1 2">
    <name type="scientific">Clostridium scindens (strain ATCC 35704 / DSM 5676 / VPI 13733 / 19)</name>
    <dbReference type="NCBI Taxonomy" id="411468"/>
    <lineage>
        <taxon>Bacteria</taxon>
        <taxon>Bacillati</taxon>
        <taxon>Bacillota</taxon>
        <taxon>Clostridia</taxon>
        <taxon>Lachnospirales</taxon>
        <taxon>Lachnospiraceae</taxon>
    </lineage>
</organism>
<keyword evidence="2" id="KW-1185">Reference proteome</keyword>
<evidence type="ECO:0000313" key="1">
    <source>
        <dbReference type="EMBL" id="QBF76137.1"/>
    </source>
</evidence>
<reference evidence="1 2" key="1">
    <citation type="journal article" date="2019" name="Appl. Environ. Microbiol.">
        <title>Clostridium scindens ATCC 35704: integration of nutritional requirements, the complete genome sequence, and global transcriptional responses to bile acids.</title>
        <authorList>
            <person name="Devendran S."/>
            <person name="Shrestha R."/>
            <person name="Alves J.M.P."/>
            <person name="Wolf P.G."/>
            <person name="Ly L."/>
            <person name="Hernandez A.G."/>
            <person name="Mendez-Garcia C."/>
            <person name="Inboden A."/>
            <person name="Wiley J."/>
            <person name="Paul O."/>
            <person name="Allen A."/>
            <person name="Springer E."/>
            <person name="Wright C.L."/>
            <person name="Fields C.J."/>
            <person name="Daniel S.L."/>
            <person name="Ridlon J.M."/>
        </authorList>
    </citation>
    <scope>NUCLEOTIDE SEQUENCE [LARGE SCALE GENOMIC DNA]</scope>
    <source>
        <strain evidence="1 2">ATCC 35704</strain>
    </source>
</reference>
<dbReference type="AlphaFoldDB" id="A0A494WR30"/>
<name>A0A494WR30_CLOS5</name>
<dbReference type="Proteomes" id="UP000289664">
    <property type="component" value="Chromosome"/>
</dbReference>
<sequence>MPLRQSLDGIWYFAYASNPAMRIKEFRFVIQRRQRDDT</sequence>
<dbReference type="EMBL" id="CP036170">
    <property type="protein sequence ID" value="QBF76137.1"/>
    <property type="molecule type" value="Genomic_DNA"/>
</dbReference>
<evidence type="ECO:0000313" key="2">
    <source>
        <dbReference type="Proteomes" id="UP000289664"/>
    </source>
</evidence>
<protein>
    <submittedName>
        <fullName evidence="1">Uncharacterized protein</fullName>
    </submittedName>
</protein>
<gene>
    <name evidence="1" type="ORF">HDCHBGLK_03554</name>
</gene>
<accession>A0A494WR30</accession>